<dbReference type="GO" id="GO:0007165">
    <property type="term" value="P:signal transduction"/>
    <property type="evidence" value="ECO:0007669"/>
    <property type="project" value="InterPro"/>
</dbReference>
<dbReference type="SMART" id="SM00260">
    <property type="entry name" value="CheW"/>
    <property type="match status" value="1"/>
</dbReference>
<organism evidence="2 3">
    <name type="scientific">Candidatus Electrothrix aarhusensis</name>
    <dbReference type="NCBI Taxonomy" id="1859131"/>
    <lineage>
        <taxon>Bacteria</taxon>
        <taxon>Pseudomonadati</taxon>
        <taxon>Thermodesulfobacteriota</taxon>
        <taxon>Desulfobulbia</taxon>
        <taxon>Desulfobulbales</taxon>
        <taxon>Desulfobulbaceae</taxon>
        <taxon>Candidatus Electrothrix</taxon>
    </lineage>
</organism>
<sequence length="178" mass="19732">MAVKKKSFARAKAKTVSIHLEADEIQGRKPVLLFTASQIDEVLAEAKIQMLPFAPEYLLGLCAWREQALPIIDLVRFFGLSSLEKKGGERYVVVRTVDTVSLVDDGDFRSEKVLLRCVLKVSDQIINGDIPADCEPLYPKQVGFAPIFVRGLFRGEKEVFILPDIAAIIRSNSLGGVE</sequence>
<accession>A0A444IWE7</accession>
<dbReference type="SUPFAM" id="SSF50341">
    <property type="entry name" value="CheW-like"/>
    <property type="match status" value="1"/>
</dbReference>
<reference evidence="2 3" key="1">
    <citation type="submission" date="2017-01" db="EMBL/GenBank/DDBJ databases">
        <title>The cable genome- insights into the physiology and evolution of filamentous bacteria capable of sulfide oxidation via long distance electron transfer.</title>
        <authorList>
            <person name="Schreiber L."/>
            <person name="Bjerg J.T."/>
            <person name="Boggild A."/>
            <person name="Van De Vossenberg J."/>
            <person name="Meysman F."/>
            <person name="Nielsen L.P."/>
            <person name="Schramm A."/>
            <person name="Kjeldsen K.U."/>
        </authorList>
    </citation>
    <scope>NUCLEOTIDE SEQUENCE [LARGE SCALE GENOMIC DNA]</scope>
    <source>
        <strain evidence="2">MCF</strain>
    </source>
</reference>
<evidence type="ECO:0000313" key="2">
    <source>
        <dbReference type="EMBL" id="RWX45209.1"/>
    </source>
</evidence>
<comment type="caution">
    <text evidence="2">The sequence shown here is derived from an EMBL/GenBank/DDBJ whole genome shotgun (WGS) entry which is preliminary data.</text>
</comment>
<dbReference type="InterPro" id="IPR036061">
    <property type="entry name" value="CheW-like_dom_sf"/>
</dbReference>
<proteinExistence type="predicted"/>
<evidence type="ECO:0000313" key="3">
    <source>
        <dbReference type="Proteomes" id="UP000287853"/>
    </source>
</evidence>
<name>A0A444IWE7_9BACT</name>
<dbReference type="Proteomes" id="UP000287853">
    <property type="component" value="Unassembled WGS sequence"/>
</dbReference>
<feature type="domain" description="CheW-like" evidence="1">
    <location>
        <begin position="12"/>
        <end position="174"/>
    </location>
</feature>
<evidence type="ECO:0000259" key="1">
    <source>
        <dbReference type="PROSITE" id="PS50851"/>
    </source>
</evidence>
<dbReference type="AlphaFoldDB" id="A0A444IWE7"/>
<dbReference type="PROSITE" id="PS50851">
    <property type="entry name" value="CHEW"/>
    <property type="match status" value="1"/>
</dbReference>
<dbReference type="EMBL" id="MTKO01000081">
    <property type="protein sequence ID" value="RWX45209.1"/>
    <property type="molecule type" value="Genomic_DNA"/>
</dbReference>
<dbReference type="GO" id="GO:0006935">
    <property type="term" value="P:chemotaxis"/>
    <property type="evidence" value="ECO:0007669"/>
    <property type="project" value="InterPro"/>
</dbReference>
<dbReference type="InterPro" id="IPR002545">
    <property type="entry name" value="CheW-lke_dom"/>
</dbReference>
<protein>
    <submittedName>
        <fullName evidence="2">Chemotaxis signal transduction protein</fullName>
    </submittedName>
</protein>
<keyword evidence="3" id="KW-1185">Reference proteome</keyword>
<dbReference type="Pfam" id="PF01584">
    <property type="entry name" value="CheW"/>
    <property type="match status" value="1"/>
</dbReference>
<dbReference type="Gene3D" id="2.40.50.180">
    <property type="entry name" value="CheA-289, Domain 4"/>
    <property type="match status" value="1"/>
</dbReference>
<gene>
    <name evidence="2" type="ORF">H206_01384</name>
</gene>